<organism evidence="3 5">
    <name type="scientific">Labedella gwakjiensis</name>
    <dbReference type="NCBI Taxonomy" id="390269"/>
    <lineage>
        <taxon>Bacteria</taxon>
        <taxon>Bacillati</taxon>
        <taxon>Actinomycetota</taxon>
        <taxon>Actinomycetes</taxon>
        <taxon>Micrococcales</taxon>
        <taxon>Microbacteriaceae</taxon>
        <taxon>Labedella</taxon>
    </lineage>
</organism>
<feature type="region of interest" description="Disordered" evidence="1">
    <location>
        <begin position="70"/>
        <end position="105"/>
    </location>
</feature>
<keyword evidence="2" id="KW-0812">Transmembrane</keyword>
<evidence type="ECO:0000313" key="6">
    <source>
        <dbReference type="Proteomes" id="UP000268291"/>
    </source>
</evidence>
<proteinExistence type="predicted"/>
<evidence type="ECO:0000256" key="2">
    <source>
        <dbReference type="SAM" id="Phobius"/>
    </source>
</evidence>
<feature type="compositionally biased region" description="Basic and acidic residues" evidence="1">
    <location>
        <begin position="86"/>
        <end position="105"/>
    </location>
</feature>
<dbReference type="InterPro" id="IPR021449">
    <property type="entry name" value="DUF3099"/>
</dbReference>
<reference evidence="4 6" key="2">
    <citation type="submission" date="2018-12" db="EMBL/GenBank/DDBJ databases">
        <authorList>
            <person name="hu s."/>
            <person name="Xu Y."/>
            <person name="Xu B."/>
            <person name="Li F."/>
        </authorList>
    </citation>
    <scope>NUCLEOTIDE SEQUENCE [LARGE SCALE GENOMIC DNA]</scope>
    <source>
        <strain evidence="4 6">KSW2-17</strain>
    </source>
</reference>
<dbReference type="AlphaFoldDB" id="A0A2P8GZZ2"/>
<dbReference type="RefSeq" id="WP_106565162.1">
    <property type="nucleotide sequence ID" value="NZ_PYAU01000001.1"/>
</dbReference>
<dbReference type="Proteomes" id="UP000241203">
    <property type="component" value="Unassembled WGS sequence"/>
</dbReference>
<gene>
    <name evidence="3" type="ORF">CLV49_3184</name>
    <name evidence="4" type="ORF">ELQ93_03335</name>
</gene>
<dbReference type="OrthoDB" id="4229919at2"/>
<sequence length="105" mass="11740">MKQPSITTLPPSPDDERRSRMRKYTIAMSVRMVCILLIFVVPGWWMWVFAIGAIVLPYIAVVLANVGDGRRGTVEQPGLAAPLSIERGDRRTDARADQETDGDRL</sequence>
<feature type="transmembrane region" description="Helical" evidence="2">
    <location>
        <begin position="47"/>
        <end position="66"/>
    </location>
</feature>
<keyword evidence="2" id="KW-1133">Transmembrane helix</keyword>
<dbReference type="EMBL" id="RZGY01000001">
    <property type="protein sequence ID" value="RUQ86058.1"/>
    <property type="molecule type" value="Genomic_DNA"/>
</dbReference>
<name>A0A2P8GZZ2_9MICO</name>
<evidence type="ECO:0000313" key="5">
    <source>
        <dbReference type="Proteomes" id="UP000241203"/>
    </source>
</evidence>
<comment type="caution">
    <text evidence="3">The sequence shown here is derived from an EMBL/GenBank/DDBJ whole genome shotgun (WGS) entry which is preliminary data.</text>
</comment>
<evidence type="ECO:0000256" key="1">
    <source>
        <dbReference type="SAM" id="MobiDB-lite"/>
    </source>
</evidence>
<keyword evidence="2" id="KW-0472">Membrane</keyword>
<protein>
    <submittedName>
        <fullName evidence="4">DUF3099 domain-containing protein</fullName>
    </submittedName>
</protein>
<evidence type="ECO:0000313" key="4">
    <source>
        <dbReference type="EMBL" id="RUQ86058.1"/>
    </source>
</evidence>
<reference evidence="3 5" key="1">
    <citation type="submission" date="2018-03" db="EMBL/GenBank/DDBJ databases">
        <title>Genomic Encyclopedia of Archaeal and Bacterial Type Strains, Phase II (KMG-II): from individual species to whole genera.</title>
        <authorList>
            <person name="Goeker M."/>
        </authorList>
    </citation>
    <scope>NUCLEOTIDE SEQUENCE [LARGE SCALE GENOMIC DNA]</scope>
    <source>
        <strain evidence="3 5">DSM 21548</strain>
    </source>
</reference>
<evidence type="ECO:0000313" key="3">
    <source>
        <dbReference type="EMBL" id="PSL39543.1"/>
    </source>
</evidence>
<dbReference type="Proteomes" id="UP000268291">
    <property type="component" value="Unassembled WGS sequence"/>
</dbReference>
<dbReference type="EMBL" id="PYAU01000001">
    <property type="protein sequence ID" value="PSL39543.1"/>
    <property type="molecule type" value="Genomic_DNA"/>
</dbReference>
<accession>A0A2P8GZZ2</accession>
<feature type="transmembrane region" description="Helical" evidence="2">
    <location>
        <begin position="24"/>
        <end position="41"/>
    </location>
</feature>
<keyword evidence="6" id="KW-1185">Reference proteome</keyword>
<dbReference type="Pfam" id="PF11298">
    <property type="entry name" value="DUF3099"/>
    <property type="match status" value="1"/>
</dbReference>